<feature type="transmembrane region" description="Helical" evidence="2">
    <location>
        <begin position="241"/>
        <end position="269"/>
    </location>
</feature>
<feature type="compositionally biased region" description="Basic residues" evidence="1">
    <location>
        <begin position="1"/>
        <end position="11"/>
    </location>
</feature>
<keyword evidence="2" id="KW-0472">Membrane</keyword>
<dbReference type="PANTHER" id="PTHR41155:SF1">
    <property type="entry name" value="FI19525P1"/>
    <property type="match status" value="1"/>
</dbReference>
<organism evidence="3 5">
    <name type="scientific">Drosophila lebanonensis</name>
    <name type="common">Fruit fly</name>
    <name type="synonym">Scaptodrosophila lebanonensis</name>
    <dbReference type="NCBI Taxonomy" id="7225"/>
    <lineage>
        <taxon>Eukaryota</taxon>
        <taxon>Metazoa</taxon>
        <taxon>Ecdysozoa</taxon>
        <taxon>Arthropoda</taxon>
        <taxon>Hexapoda</taxon>
        <taxon>Insecta</taxon>
        <taxon>Pterygota</taxon>
        <taxon>Neoptera</taxon>
        <taxon>Endopterygota</taxon>
        <taxon>Diptera</taxon>
        <taxon>Brachycera</taxon>
        <taxon>Muscomorpha</taxon>
        <taxon>Ephydroidea</taxon>
        <taxon>Drosophilidae</taxon>
        <taxon>Scaptodrosophila</taxon>
    </lineage>
</organism>
<evidence type="ECO:0000313" key="6">
    <source>
        <dbReference type="RefSeq" id="XP_030372359.1"/>
    </source>
</evidence>
<dbReference type="AlphaFoldDB" id="A0A6J2TB81"/>
<feature type="region of interest" description="Disordered" evidence="1">
    <location>
        <begin position="1"/>
        <end position="138"/>
    </location>
</feature>
<name>A0A6J2TB81_DROLE</name>
<feature type="compositionally biased region" description="Polar residues" evidence="1">
    <location>
        <begin position="176"/>
        <end position="189"/>
    </location>
</feature>
<feature type="transmembrane region" description="Helical" evidence="2">
    <location>
        <begin position="213"/>
        <end position="235"/>
    </location>
</feature>
<feature type="compositionally biased region" description="Pro residues" evidence="1">
    <location>
        <begin position="118"/>
        <end position="129"/>
    </location>
</feature>
<gene>
    <name evidence="4 5 6" type="primary">LOC115622534</name>
</gene>
<evidence type="ECO:0000313" key="3">
    <source>
        <dbReference type="Proteomes" id="UP000504634"/>
    </source>
</evidence>
<feature type="compositionally biased region" description="Basic and acidic residues" evidence="1">
    <location>
        <begin position="39"/>
        <end position="60"/>
    </location>
</feature>
<dbReference type="RefSeq" id="XP_030372359.1">
    <property type="nucleotide sequence ID" value="XM_030516499.1"/>
</dbReference>
<dbReference type="Proteomes" id="UP000504634">
    <property type="component" value="Unplaced"/>
</dbReference>
<dbReference type="GeneID" id="115622534"/>
<dbReference type="OrthoDB" id="8188414at2759"/>
<accession>A0A6J2TB81</accession>
<reference evidence="4 5" key="1">
    <citation type="submission" date="2025-04" db="UniProtKB">
        <authorList>
            <consortium name="RefSeq"/>
        </authorList>
    </citation>
    <scope>IDENTIFICATION</scope>
    <source>
        <strain evidence="4 5">11010-0011.00</strain>
        <tissue evidence="4 5">Whole body</tissue>
    </source>
</reference>
<proteinExistence type="predicted"/>
<keyword evidence="2" id="KW-1133">Transmembrane helix</keyword>
<feature type="region of interest" description="Disordered" evidence="1">
    <location>
        <begin position="161"/>
        <end position="194"/>
    </location>
</feature>
<protein>
    <submittedName>
        <fullName evidence="4 5">Uncharacterized protein LOC115622534</fullName>
    </submittedName>
</protein>
<dbReference type="PANTHER" id="PTHR41155">
    <property type="entry name" value="FI19525P1"/>
    <property type="match status" value="1"/>
</dbReference>
<dbReference type="RefSeq" id="XP_030372357.1">
    <property type="nucleotide sequence ID" value="XM_030516497.1"/>
</dbReference>
<evidence type="ECO:0000256" key="1">
    <source>
        <dbReference type="SAM" id="MobiDB-lite"/>
    </source>
</evidence>
<keyword evidence="3" id="KW-1185">Reference proteome</keyword>
<dbReference type="RefSeq" id="XP_030372358.1">
    <property type="nucleotide sequence ID" value="XM_030516498.1"/>
</dbReference>
<feature type="compositionally biased region" description="Polar residues" evidence="1">
    <location>
        <begin position="78"/>
        <end position="101"/>
    </location>
</feature>
<sequence length="331" mass="36896">MHERRVKKLKGGHYVATHGRLTPDPPYVHSNRGYSTDGEESHRAPSERTYSEYTLAHERVSPSAQGQYNSSRKKRATPNGQQHQNLQHSYSHSQMGLSSSPAPVGLSPHADNGGPRSLGPPPTRQPPRAPSALSYDHGGDAGSDIYVTSAAYKAPSEISRYSQRPMSRGAPRSVYSVASTAKTGRSARSTTKRGAKIETMSAPNPFCPNVKGVCCLMLLLNLGLILVTLGFVVVVQFYEPLYVWILGIIFLIFGFLTLIGCMVYCVYVCRDAKTPSQVRNEDLYWTRHWQKNIGYTPQEINYKADKYDAYSDRYSVSKLSGKYSDRESQRY</sequence>
<keyword evidence="2" id="KW-0812">Transmembrane</keyword>
<evidence type="ECO:0000313" key="4">
    <source>
        <dbReference type="RefSeq" id="XP_030372357.1"/>
    </source>
</evidence>
<evidence type="ECO:0000313" key="5">
    <source>
        <dbReference type="RefSeq" id="XP_030372358.1"/>
    </source>
</evidence>
<evidence type="ECO:0000256" key="2">
    <source>
        <dbReference type="SAM" id="Phobius"/>
    </source>
</evidence>